<evidence type="ECO:0000313" key="13">
    <source>
        <dbReference type="EMBL" id="OUP61129.1"/>
    </source>
</evidence>
<dbReference type="SUPFAM" id="SSF63418">
    <property type="entry name" value="MurE/MurF N-terminal domain"/>
    <property type="match status" value="1"/>
</dbReference>
<feature type="binding site" evidence="8">
    <location>
        <position position="177"/>
    </location>
    <ligand>
        <name>UDP-N-acetyl-alpha-D-muramoyl-L-alanyl-D-glutamate</name>
        <dbReference type="ChEBI" id="CHEBI:83900"/>
    </ligand>
</feature>
<keyword evidence="8" id="KW-0963">Cytoplasm</keyword>
<dbReference type="InterPro" id="IPR036615">
    <property type="entry name" value="Mur_ligase_C_dom_sf"/>
</dbReference>
<evidence type="ECO:0000313" key="14">
    <source>
        <dbReference type="Proteomes" id="UP000195447"/>
    </source>
</evidence>
<evidence type="ECO:0000256" key="1">
    <source>
        <dbReference type="ARBA" id="ARBA00004752"/>
    </source>
</evidence>
<dbReference type="EMBL" id="NFKM01000006">
    <property type="protein sequence ID" value="OUP61129.1"/>
    <property type="molecule type" value="Genomic_DNA"/>
</dbReference>
<proteinExistence type="inferred from homology"/>
<evidence type="ECO:0000256" key="4">
    <source>
        <dbReference type="ARBA" id="ARBA00022960"/>
    </source>
</evidence>
<keyword evidence="6 8" id="KW-0131">Cell cycle</keyword>
<feature type="binding site" evidence="8">
    <location>
        <position position="179"/>
    </location>
    <ligand>
        <name>UDP-N-acetyl-alpha-D-muramoyl-L-alanyl-D-glutamate</name>
        <dbReference type="ChEBI" id="CHEBI:83900"/>
    </ligand>
</feature>
<dbReference type="GO" id="GO:0016881">
    <property type="term" value="F:acid-amino acid ligase activity"/>
    <property type="evidence" value="ECO:0007669"/>
    <property type="project" value="UniProtKB-UniRule"/>
</dbReference>
<keyword evidence="8 13" id="KW-0436">Ligase</keyword>
<feature type="binding site" evidence="8">
    <location>
        <position position="171"/>
    </location>
    <ligand>
        <name>UDP-N-acetyl-alpha-D-muramoyl-L-alanyl-D-glutamate</name>
        <dbReference type="ChEBI" id="CHEBI:83900"/>
    </ligand>
</feature>
<dbReference type="Proteomes" id="UP000195447">
    <property type="component" value="Unassembled WGS sequence"/>
</dbReference>
<dbReference type="Pfam" id="PF02875">
    <property type="entry name" value="Mur_ligase_C"/>
    <property type="match status" value="1"/>
</dbReference>
<comment type="caution">
    <text evidence="13">The sequence shown here is derived from an EMBL/GenBank/DDBJ whole genome shotgun (WGS) entry which is preliminary data.</text>
</comment>
<dbReference type="GO" id="GO:0071555">
    <property type="term" value="P:cell wall organization"/>
    <property type="evidence" value="ECO:0007669"/>
    <property type="project" value="UniProtKB-KW"/>
</dbReference>
<keyword evidence="14" id="KW-1185">Reference proteome</keyword>
<dbReference type="InterPro" id="IPR036565">
    <property type="entry name" value="Mur-like_cat_sf"/>
</dbReference>
<comment type="similarity">
    <text evidence="2 8">Belongs to the MurCDEF family. MurE subfamily.</text>
</comment>
<keyword evidence="7 8" id="KW-0961">Cell wall biogenesis/degradation</keyword>
<evidence type="ECO:0000256" key="9">
    <source>
        <dbReference type="RuleBase" id="RU004135"/>
    </source>
</evidence>
<sequence>MRLSKLFKNAPTVNITGLCSDSRKVKPGNIYFCLPGITHDGHDFINQALENGAKCIVHSKKLEEMKSGAVYIRVDDVIDAMNQCARLFYSKPADKMLMYGVTGTNGKSTISNIIRNIRNTIEPCGYIGTISIEYGNVKLAPDLTTPDPLVLHKTMSDMVQKGMKACALEVSSHGLAQHRVDAIKFDVAIFTNFTYDHLDFHGTLDNYFEAKSLLFKNLVKQDGVSILNIDDEKYEDLRSISKAKVISYGIDRECDYRAINVVLDSHYSRFDLVYGGKTYKVKTNLVATYNIYNLLASIAALHETGMDLQEIIDQCEHLPQIDGRLEQIDLGQPYHVVVDFAHTPDGMEKIMQFGRQICKDKKLIAVFGSAGKRDIAKRKVFGEIADQYCDLIILTEDDPRDEDPKEIADQIKEGIKSTQNIFIEDRYEAIRQAVENANEGDAILLLGKGDESFIYRENGRAPWIGDNVAVKECIEKYTNQAA</sequence>
<name>A0A1Y4LZP5_9FIRM</name>
<dbReference type="Gene3D" id="3.90.190.20">
    <property type="entry name" value="Mur ligase, C-terminal domain"/>
    <property type="match status" value="1"/>
</dbReference>
<feature type="binding site" evidence="8">
    <location>
        <position position="22"/>
    </location>
    <ligand>
        <name>UDP-N-acetyl-alpha-D-muramoyl-L-alanyl-D-glutamate</name>
        <dbReference type="ChEBI" id="CHEBI:83900"/>
    </ligand>
</feature>
<dbReference type="InterPro" id="IPR005761">
    <property type="entry name" value="UDP-N-AcMur-Glu-dNH2Pim_ligase"/>
</dbReference>
<evidence type="ECO:0000256" key="5">
    <source>
        <dbReference type="ARBA" id="ARBA00022984"/>
    </source>
</evidence>
<dbReference type="GO" id="GO:0051301">
    <property type="term" value="P:cell division"/>
    <property type="evidence" value="ECO:0007669"/>
    <property type="project" value="UniProtKB-KW"/>
</dbReference>
<dbReference type="GO" id="GO:0009252">
    <property type="term" value="P:peptidoglycan biosynthetic process"/>
    <property type="evidence" value="ECO:0007669"/>
    <property type="project" value="UniProtKB-UniRule"/>
</dbReference>
<feature type="domain" description="Mur ligase central" evidence="12">
    <location>
        <begin position="101"/>
        <end position="300"/>
    </location>
</feature>
<keyword evidence="5 8" id="KW-0573">Peptidoglycan synthesis</keyword>
<dbReference type="RefSeq" id="WP_087158459.1">
    <property type="nucleotide sequence ID" value="NZ_NFKM01000006.1"/>
</dbReference>
<comment type="subcellular location">
    <subcellularLocation>
        <location evidence="8 9">Cytoplasm</location>
    </subcellularLocation>
</comment>
<reference evidence="14" key="1">
    <citation type="submission" date="2017-04" db="EMBL/GenBank/DDBJ databases">
        <title>Function of individual gut microbiota members based on whole genome sequencing of pure cultures obtained from chicken caecum.</title>
        <authorList>
            <person name="Medvecky M."/>
            <person name="Cejkova D."/>
            <person name="Polansky O."/>
            <person name="Karasova D."/>
            <person name="Kubasova T."/>
            <person name="Cizek A."/>
            <person name="Rychlik I."/>
        </authorList>
    </citation>
    <scope>NUCLEOTIDE SEQUENCE [LARGE SCALE GENOMIC DNA]</scope>
    <source>
        <strain evidence="14">An178</strain>
    </source>
</reference>
<dbReference type="GO" id="GO:0000287">
    <property type="term" value="F:magnesium ion binding"/>
    <property type="evidence" value="ECO:0007669"/>
    <property type="project" value="UniProtKB-UniRule"/>
</dbReference>
<dbReference type="Pfam" id="PF08245">
    <property type="entry name" value="Mur_ligase_M"/>
    <property type="match status" value="1"/>
</dbReference>
<dbReference type="InterPro" id="IPR004101">
    <property type="entry name" value="Mur_ligase_C"/>
</dbReference>
<dbReference type="PANTHER" id="PTHR23135:SF4">
    <property type="entry name" value="UDP-N-ACETYLMURAMOYL-L-ALANYL-D-GLUTAMATE--2,6-DIAMINOPIMELATE LIGASE MURE HOMOLOG, CHLOROPLASTIC"/>
    <property type="match status" value="1"/>
</dbReference>
<dbReference type="AlphaFoldDB" id="A0A1Y4LZP5"/>
<dbReference type="GO" id="GO:0005737">
    <property type="term" value="C:cytoplasm"/>
    <property type="evidence" value="ECO:0007669"/>
    <property type="project" value="UniProtKB-SubCell"/>
</dbReference>
<feature type="modified residue" description="N6-carboxylysine" evidence="8">
    <location>
        <position position="211"/>
    </location>
</feature>
<evidence type="ECO:0000259" key="12">
    <source>
        <dbReference type="Pfam" id="PF08245"/>
    </source>
</evidence>
<dbReference type="Gene3D" id="3.40.1390.10">
    <property type="entry name" value="MurE/MurF, N-terminal domain"/>
    <property type="match status" value="1"/>
</dbReference>
<keyword evidence="3 8" id="KW-0132">Cell division</keyword>
<comment type="PTM">
    <text evidence="8">Carboxylation is probably crucial for Mg(2+) binding and, consequently, for the gamma-phosphate positioning of ATP.</text>
</comment>
<comment type="cofactor">
    <cofactor evidence="8">
        <name>Mg(2+)</name>
        <dbReference type="ChEBI" id="CHEBI:18420"/>
    </cofactor>
</comment>
<evidence type="ECO:0000256" key="2">
    <source>
        <dbReference type="ARBA" id="ARBA00005898"/>
    </source>
</evidence>
<dbReference type="GO" id="GO:0005524">
    <property type="term" value="F:ATP binding"/>
    <property type="evidence" value="ECO:0007669"/>
    <property type="project" value="UniProtKB-UniRule"/>
</dbReference>
<comment type="function">
    <text evidence="8">Catalyzes the addition of an amino acid to the nucleotide precursor UDP-N-acetylmuramoyl-L-alanyl-D-glutamate (UMAG) in the biosynthesis of bacterial cell-wall peptidoglycan.</text>
</comment>
<dbReference type="EC" id="6.3.2.-" evidence="8"/>
<feature type="domain" description="Mur ligase C-terminal" evidence="11">
    <location>
        <begin position="323"/>
        <end position="449"/>
    </location>
</feature>
<dbReference type="PANTHER" id="PTHR23135">
    <property type="entry name" value="MUR LIGASE FAMILY MEMBER"/>
    <property type="match status" value="1"/>
</dbReference>
<feature type="binding site" evidence="8">
    <location>
        <begin position="103"/>
        <end position="109"/>
    </location>
    <ligand>
        <name>ATP</name>
        <dbReference type="ChEBI" id="CHEBI:30616"/>
    </ligand>
</feature>
<dbReference type="SUPFAM" id="SSF53244">
    <property type="entry name" value="MurD-like peptide ligases, peptide-binding domain"/>
    <property type="match status" value="1"/>
</dbReference>
<gene>
    <name evidence="8" type="primary">murE</name>
    <name evidence="13" type="ORF">B5F14_04270</name>
</gene>
<dbReference type="SUPFAM" id="SSF53623">
    <property type="entry name" value="MurD-like peptide ligases, catalytic domain"/>
    <property type="match status" value="1"/>
</dbReference>
<evidence type="ECO:0000256" key="3">
    <source>
        <dbReference type="ARBA" id="ARBA00022618"/>
    </source>
</evidence>
<comment type="caution">
    <text evidence="8">Lacks conserved residue(s) required for the propagation of feature annotation.</text>
</comment>
<feature type="domain" description="Mur ligase N-terminal catalytic" evidence="10">
    <location>
        <begin position="15"/>
        <end position="89"/>
    </location>
</feature>
<dbReference type="Gene3D" id="3.40.1190.10">
    <property type="entry name" value="Mur-like, catalytic domain"/>
    <property type="match status" value="1"/>
</dbReference>
<feature type="binding site" evidence="8">
    <location>
        <begin position="144"/>
        <end position="145"/>
    </location>
    <ligand>
        <name>UDP-N-acetyl-alpha-D-muramoyl-L-alanyl-D-glutamate</name>
        <dbReference type="ChEBI" id="CHEBI:83900"/>
    </ligand>
</feature>
<evidence type="ECO:0000256" key="7">
    <source>
        <dbReference type="ARBA" id="ARBA00023316"/>
    </source>
</evidence>
<dbReference type="GO" id="GO:0008360">
    <property type="term" value="P:regulation of cell shape"/>
    <property type="evidence" value="ECO:0007669"/>
    <property type="project" value="UniProtKB-KW"/>
</dbReference>
<comment type="pathway">
    <text evidence="1 8 9">Cell wall biogenesis; peptidoglycan biosynthesis.</text>
</comment>
<keyword evidence="8" id="KW-0460">Magnesium</keyword>
<dbReference type="UniPathway" id="UPA00219"/>
<dbReference type="HAMAP" id="MF_00208">
    <property type="entry name" value="MurE"/>
    <property type="match status" value="1"/>
</dbReference>
<organism evidence="13 14">
    <name type="scientific">Faecalitalea cylindroides</name>
    <dbReference type="NCBI Taxonomy" id="39483"/>
    <lineage>
        <taxon>Bacteria</taxon>
        <taxon>Bacillati</taxon>
        <taxon>Bacillota</taxon>
        <taxon>Erysipelotrichia</taxon>
        <taxon>Erysipelotrichales</taxon>
        <taxon>Erysipelotrichaceae</taxon>
        <taxon>Faecalitalea</taxon>
    </lineage>
</organism>
<accession>A0A1Y4LZP5</accession>
<dbReference type="NCBIfam" id="NF001126">
    <property type="entry name" value="PRK00139.1-4"/>
    <property type="match status" value="1"/>
</dbReference>
<dbReference type="InterPro" id="IPR013221">
    <property type="entry name" value="Mur_ligase_cen"/>
</dbReference>
<evidence type="ECO:0000256" key="6">
    <source>
        <dbReference type="ARBA" id="ARBA00023306"/>
    </source>
</evidence>
<keyword evidence="8" id="KW-0067">ATP-binding</keyword>
<evidence type="ECO:0000259" key="11">
    <source>
        <dbReference type="Pfam" id="PF02875"/>
    </source>
</evidence>
<protein>
    <recommendedName>
        <fullName evidence="8">UDP-N-acetylmuramyl-tripeptide synthetase</fullName>
        <ecNumber evidence="8">6.3.2.-</ecNumber>
    </recommendedName>
    <alternativeName>
        <fullName evidence="8">UDP-MurNAc-tripeptide synthetase</fullName>
    </alternativeName>
</protein>
<keyword evidence="4 8" id="KW-0133">Cell shape</keyword>
<dbReference type="Pfam" id="PF01225">
    <property type="entry name" value="Mur_ligase"/>
    <property type="match status" value="1"/>
</dbReference>
<dbReference type="NCBIfam" id="TIGR01085">
    <property type="entry name" value="murE"/>
    <property type="match status" value="1"/>
</dbReference>
<keyword evidence="8" id="KW-0547">Nucleotide-binding</keyword>
<evidence type="ECO:0000259" key="10">
    <source>
        <dbReference type="Pfam" id="PF01225"/>
    </source>
</evidence>
<dbReference type="InterPro" id="IPR000713">
    <property type="entry name" value="Mur_ligase_N"/>
</dbReference>
<evidence type="ECO:0000256" key="8">
    <source>
        <dbReference type="HAMAP-Rule" id="MF_00208"/>
    </source>
</evidence>
<dbReference type="InterPro" id="IPR035911">
    <property type="entry name" value="MurE/MurF_N"/>
</dbReference>